<evidence type="ECO:0000256" key="3">
    <source>
        <dbReference type="ARBA" id="ARBA00023163"/>
    </source>
</evidence>
<evidence type="ECO:0000256" key="2">
    <source>
        <dbReference type="ARBA" id="ARBA00023125"/>
    </source>
</evidence>
<evidence type="ECO:0000256" key="1">
    <source>
        <dbReference type="ARBA" id="ARBA00023015"/>
    </source>
</evidence>
<accession>A0ABX4YFL9</accession>
<dbReference type="PANTHER" id="PTHR43280:SF29">
    <property type="entry name" value="ARAC-FAMILY TRANSCRIPTIONAL REGULATOR"/>
    <property type="match status" value="1"/>
</dbReference>
<gene>
    <name evidence="6" type="ORF">BES34_015765</name>
</gene>
<proteinExistence type="predicted"/>
<evidence type="ECO:0000256" key="4">
    <source>
        <dbReference type="SAM" id="Phobius"/>
    </source>
</evidence>
<keyword evidence="7" id="KW-1185">Reference proteome</keyword>
<comment type="caution">
    <text evidence="6">The sequence shown here is derived from an EMBL/GenBank/DDBJ whole genome shotgun (WGS) entry which is preliminary data.</text>
</comment>
<keyword evidence="4" id="KW-0812">Transmembrane</keyword>
<evidence type="ECO:0000259" key="5">
    <source>
        <dbReference type="PROSITE" id="PS01124"/>
    </source>
</evidence>
<protein>
    <submittedName>
        <fullName evidence="6">AraC family transcriptional regulator</fullName>
    </submittedName>
</protein>
<keyword evidence="2" id="KW-0238">DNA-binding</keyword>
<dbReference type="InterPro" id="IPR018062">
    <property type="entry name" value="HTH_AraC-typ_CS"/>
</dbReference>
<keyword evidence="3" id="KW-0804">Transcription</keyword>
<reference evidence="6" key="1">
    <citation type="submission" date="2018-01" db="EMBL/GenBank/DDBJ databases">
        <title>Genomic characterization of Leptospira inadai serogroup Lyme isolated from captured rat in Brazil and comparative analysis with human reference strain.</title>
        <authorList>
            <person name="Moreno L.Z."/>
            <person name="Loureiro A.P."/>
            <person name="Miraglia F."/>
            <person name="Kremer F.S."/>
            <person name="Eslabao M.R."/>
            <person name="Dellagostin O.A."/>
            <person name="Lilenbaum W."/>
            <person name="Moreno A.M."/>
        </authorList>
    </citation>
    <scope>NUCLEOTIDE SEQUENCE [LARGE SCALE GENOMIC DNA]</scope>
    <source>
        <strain evidence="6">M34/99</strain>
    </source>
</reference>
<dbReference type="EMBL" id="MCRM02000019">
    <property type="protein sequence ID" value="PNV74052.1"/>
    <property type="molecule type" value="Genomic_DNA"/>
</dbReference>
<sequence length="364" mass="41874">MKLNPMFFLHFWIPFGTALSLLLATMELAKKRESKLPSGMFFLALLLASVESRLGLTLVPEALDKTWLWIFFFPSVWAIGPALLLISRNMVQFALDREISIGPHFLPAVFLLLGECLAILFLPEEFRKEGIYNAVHGNKIDFLTFVAVFGFIHQTAYSLLLWILFRRVSRETEIPLSSLVYTSLLVIITTIELCWLGYFLKSTDVLAVGASFQTLGIVLIFIFSSRYPSFFISLKTEIQQKRYERTQIAGVDLHAVQTRLQELMEVEKIYREEALKIQDLASRLLLSPHQLSRILNERYGKNFNEFVNGFRIEEAKHLLLEDEARTVLSIGYEVGFNSKSTFNAQFLKIAEMTPQEWRKKGRIS</sequence>
<dbReference type="PROSITE" id="PS00041">
    <property type="entry name" value="HTH_ARAC_FAMILY_1"/>
    <property type="match status" value="1"/>
</dbReference>
<dbReference type="InterPro" id="IPR018060">
    <property type="entry name" value="HTH_AraC"/>
</dbReference>
<feature type="transmembrane region" description="Helical" evidence="4">
    <location>
        <begin position="6"/>
        <end position="24"/>
    </location>
</feature>
<keyword evidence="1" id="KW-0805">Transcription regulation</keyword>
<name>A0ABX4YFL9_9LEPT</name>
<dbReference type="PANTHER" id="PTHR43280">
    <property type="entry name" value="ARAC-FAMILY TRANSCRIPTIONAL REGULATOR"/>
    <property type="match status" value="1"/>
</dbReference>
<keyword evidence="4" id="KW-0472">Membrane</keyword>
<feature type="transmembrane region" description="Helical" evidence="4">
    <location>
        <begin position="142"/>
        <end position="164"/>
    </location>
</feature>
<feature type="domain" description="HTH araC/xylS-type" evidence="5">
    <location>
        <begin position="258"/>
        <end position="360"/>
    </location>
</feature>
<dbReference type="InterPro" id="IPR009057">
    <property type="entry name" value="Homeodomain-like_sf"/>
</dbReference>
<feature type="transmembrane region" description="Helical" evidence="4">
    <location>
        <begin position="176"/>
        <end position="199"/>
    </location>
</feature>
<dbReference type="Pfam" id="PF12833">
    <property type="entry name" value="HTH_18"/>
    <property type="match status" value="1"/>
</dbReference>
<dbReference type="PROSITE" id="PS01124">
    <property type="entry name" value="HTH_ARAC_FAMILY_2"/>
    <property type="match status" value="1"/>
</dbReference>
<evidence type="ECO:0000313" key="7">
    <source>
        <dbReference type="Proteomes" id="UP000094669"/>
    </source>
</evidence>
<keyword evidence="4" id="KW-1133">Transmembrane helix</keyword>
<feature type="transmembrane region" description="Helical" evidence="4">
    <location>
        <begin position="205"/>
        <end position="223"/>
    </location>
</feature>
<dbReference type="SUPFAM" id="SSF46689">
    <property type="entry name" value="Homeodomain-like"/>
    <property type="match status" value="1"/>
</dbReference>
<dbReference type="Proteomes" id="UP000094669">
    <property type="component" value="Unassembled WGS sequence"/>
</dbReference>
<dbReference type="SMART" id="SM00342">
    <property type="entry name" value="HTH_ARAC"/>
    <property type="match status" value="1"/>
</dbReference>
<dbReference type="Gene3D" id="1.10.10.60">
    <property type="entry name" value="Homeodomain-like"/>
    <property type="match status" value="2"/>
</dbReference>
<evidence type="ECO:0000313" key="6">
    <source>
        <dbReference type="EMBL" id="PNV74052.1"/>
    </source>
</evidence>
<organism evidence="6 7">
    <name type="scientific">Leptospira inadai serovar Lyme</name>
    <dbReference type="NCBI Taxonomy" id="293084"/>
    <lineage>
        <taxon>Bacteria</taxon>
        <taxon>Pseudomonadati</taxon>
        <taxon>Spirochaetota</taxon>
        <taxon>Spirochaetia</taxon>
        <taxon>Leptospirales</taxon>
        <taxon>Leptospiraceae</taxon>
        <taxon>Leptospira</taxon>
    </lineage>
</organism>
<feature type="transmembrane region" description="Helical" evidence="4">
    <location>
        <begin position="99"/>
        <end position="122"/>
    </location>
</feature>
<feature type="transmembrane region" description="Helical" evidence="4">
    <location>
        <begin position="67"/>
        <end position="87"/>
    </location>
</feature>